<accession>A0ABD1A5C3</accession>
<gene>
    <name evidence="1" type="ORF">V5N11_008770</name>
</gene>
<reference evidence="1 2" key="1">
    <citation type="submission" date="2024-04" db="EMBL/GenBank/DDBJ databases">
        <title>Genome assembly C_amara_ONT_v2.</title>
        <authorList>
            <person name="Yant L."/>
            <person name="Moore C."/>
            <person name="Slenker M."/>
        </authorList>
    </citation>
    <scope>NUCLEOTIDE SEQUENCE [LARGE SCALE GENOMIC DNA]</scope>
    <source>
        <tissue evidence="1">Leaf</tissue>
    </source>
</reference>
<protein>
    <submittedName>
        <fullName evidence="1">Uncharacterized protein</fullName>
    </submittedName>
</protein>
<comment type="caution">
    <text evidence="1">The sequence shown here is derived from an EMBL/GenBank/DDBJ whole genome shotgun (WGS) entry which is preliminary data.</text>
</comment>
<evidence type="ECO:0000313" key="1">
    <source>
        <dbReference type="EMBL" id="KAL1194011.1"/>
    </source>
</evidence>
<keyword evidence="2" id="KW-1185">Reference proteome</keyword>
<organism evidence="1 2">
    <name type="scientific">Cardamine amara subsp. amara</name>
    <dbReference type="NCBI Taxonomy" id="228776"/>
    <lineage>
        <taxon>Eukaryota</taxon>
        <taxon>Viridiplantae</taxon>
        <taxon>Streptophyta</taxon>
        <taxon>Embryophyta</taxon>
        <taxon>Tracheophyta</taxon>
        <taxon>Spermatophyta</taxon>
        <taxon>Magnoliopsida</taxon>
        <taxon>eudicotyledons</taxon>
        <taxon>Gunneridae</taxon>
        <taxon>Pentapetalae</taxon>
        <taxon>rosids</taxon>
        <taxon>malvids</taxon>
        <taxon>Brassicales</taxon>
        <taxon>Brassicaceae</taxon>
        <taxon>Cardamineae</taxon>
        <taxon>Cardamine</taxon>
    </lineage>
</organism>
<evidence type="ECO:0000313" key="2">
    <source>
        <dbReference type="Proteomes" id="UP001558713"/>
    </source>
</evidence>
<sequence length="146" mass="16820">MLVPLVMEKIFYIKEIGFLSQTKQKTNTKHLSSLLCASMAMAQKITTKPHDPKVEFPSRFSQSSYEYGGPKIYTVKEATNTTSCGRVMYLYPHDQSTIRIPIAPHSTEHIQYFRNPNRFERPKGRAITCDEALKRYGGVLIKEFRN</sequence>
<name>A0ABD1A5C3_CARAN</name>
<dbReference type="EMBL" id="JBANAX010000768">
    <property type="protein sequence ID" value="KAL1194011.1"/>
    <property type="molecule type" value="Genomic_DNA"/>
</dbReference>
<dbReference type="Proteomes" id="UP001558713">
    <property type="component" value="Unassembled WGS sequence"/>
</dbReference>
<proteinExistence type="predicted"/>
<dbReference type="AlphaFoldDB" id="A0ABD1A5C3"/>